<protein>
    <submittedName>
        <fullName evidence="3">DUF1559 domain-containing protein</fullName>
    </submittedName>
</protein>
<dbReference type="PANTHER" id="PTHR30093:SF2">
    <property type="entry name" value="TYPE II SECRETION SYSTEM PROTEIN H"/>
    <property type="match status" value="1"/>
</dbReference>
<keyword evidence="1" id="KW-0812">Transmembrane</keyword>
<dbReference type="AlphaFoldDB" id="A0A9X2F681"/>
<name>A0A9X2F681_9BACT</name>
<proteinExistence type="predicted"/>
<dbReference type="InterPro" id="IPR012902">
    <property type="entry name" value="N_methyl_site"/>
</dbReference>
<comment type="caution">
    <text evidence="3">The sequence shown here is derived from an EMBL/GenBank/DDBJ whole genome shotgun (WGS) entry which is preliminary data.</text>
</comment>
<dbReference type="PROSITE" id="PS00409">
    <property type="entry name" value="PROKAR_NTER_METHYL"/>
    <property type="match status" value="1"/>
</dbReference>
<feature type="transmembrane region" description="Helical" evidence="1">
    <location>
        <begin position="20"/>
        <end position="46"/>
    </location>
</feature>
<evidence type="ECO:0000313" key="4">
    <source>
        <dbReference type="Proteomes" id="UP001155241"/>
    </source>
</evidence>
<keyword evidence="4" id="KW-1185">Reference proteome</keyword>
<dbReference type="Gene3D" id="3.30.700.10">
    <property type="entry name" value="Glycoprotein, Type 4 Pilin"/>
    <property type="match status" value="1"/>
</dbReference>
<organism evidence="3 4">
    <name type="scientific">Aeoliella straminimaris</name>
    <dbReference type="NCBI Taxonomy" id="2954799"/>
    <lineage>
        <taxon>Bacteria</taxon>
        <taxon>Pseudomonadati</taxon>
        <taxon>Planctomycetota</taxon>
        <taxon>Planctomycetia</taxon>
        <taxon>Pirellulales</taxon>
        <taxon>Lacipirellulaceae</taxon>
        <taxon>Aeoliella</taxon>
    </lineage>
</organism>
<evidence type="ECO:0000313" key="3">
    <source>
        <dbReference type="EMBL" id="MCO6042975.1"/>
    </source>
</evidence>
<dbReference type="RefSeq" id="WP_252851075.1">
    <property type="nucleotide sequence ID" value="NZ_JAMXLR010000015.1"/>
</dbReference>
<reference evidence="3" key="1">
    <citation type="submission" date="2022-06" db="EMBL/GenBank/DDBJ databases">
        <title>Aeoliella straminimaris, a novel planctomycete from sediments.</title>
        <authorList>
            <person name="Vitorino I.R."/>
            <person name="Lage O.M."/>
        </authorList>
    </citation>
    <scope>NUCLEOTIDE SEQUENCE</scope>
    <source>
        <strain evidence="3">ICT_H6.2</strain>
    </source>
</reference>
<keyword evidence="1" id="KW-1133">Transmembrane helix</keyword>
<evidence type="ECO:0000259" key="2">
    <source>
        <dbReference type="Pfam" id="PF07596"/>
    </source>
</evidence>
<dbReference type="InterPro" id="IPR011453">
    <property type="entry name" value="DUF1559"/>
</dbReference>
<keyword evidence="1" id="KW-0472">Membrane</keyword>
<dbReference type="Proteomes" id="UP001155241">
    <property type="component" value="Unassembled WGS sequence"/>
</dbReference>
<dbReference type="SUPFAM" id="SSF54523">
    <property type="entry name" value="Pili subunits"/>
    <property type="match status" value="1"/>
</dbReference>
<evidence type="ECO:0000256" key="1">
    <source>
        <dbReference type="SAM" id="Phobius"/>
    </source>
</evidence>
<dbReference type="Pfam" id="PF07596">
    <property type="entry name" value="SBP_bac_10"/>
    <property type="match status" value="1"/>
</dbReference>
<sequence length="376" mass="40641">MRTQRREVAFQRPSLRWRGFQGFTLVELLVVIAIIGILVALLLPAVQSAREAARRSSCTNNLKQIALAALNYESARQRLPPGHLSGEQVPETFGAIGQTVGSTAQYYQLNGVFTYLLPYMEANVVYDRFSQTLPMGVDKFAPSEWYADVNASIASQATIPGLLCPSMTNETPQSGVMARKWNELLISNGQVTLSIISGSYTPDNPLPGITHYQGVEGLGGKQDPNFPELALGSSGYKSINDGWIGVFFVRSKTRMAQIIDGTSNTLMFGEAPGMIGENITTNTGTYTGFVSGISWACNATLPTVLGLDASSYNGSPTPETKYDVASGTYGSLHQGDVVMFAMSDGSVRPLTKDIDFATYMFLSTMKGEDLVDSTEL</sequence>
<dbReference type="Pfam" id="PF07963">
    <property type="entry name" value="N_methyl"/>
    <property type="match status" value="1"/>
</dbReference>
<accession>A0A9X2F681</accession>
<dbReference type="PANTHER" id="PTHR30093">
    <property type="entry name" value="GENERAL SECRETION PATHWAY PROTEIN G"/>
    <property type="match status" value="1"/>
</dbReference>
<dbReference type="NCBIfam" id="TIGR02532">
    <property type="entry name" value="IV_pilin_GFxxxE"/>
    <property type="match status" value="1"/>
</dbReference>
<dbReference type="InterPro" id="IPR045584">
    <property type="entry name" value="Pilin-like"/>
</dbReference>
<dbReference type="EMBL" id="JAMXLR010000015">
    <property type="protein sequence ID" value="MCO6042975.1"/>
    <property type="molecule type" value="Genomic_DNA"/>
</dbReference>
<feature type="domain" description="DUF1559" evidence="2">
    <location>
        <begin position="47"/>
        <end position="356"/>
    </location>
</feature>
<gene>
    <name evidence="3" type="ORF">NG895_03555</name>
</gene>